<dbReference type="Pfam" id="PF17917">
    <property type="entry name" value="RT_RNaseH"/>
    <property type="match status" value="1"/>
</dbReference>
<evidence type="ECO:0000313" key="10">
    <source>
        <dbReference type="EMBL" id="CAF1075285.1"/>
    </source>
</evidence>
<keyword evidence="1" id="KW-0808">Transferase</keyword>
<evidence type="ECO:0000313" key="11">
    <source>
        <dbReference type="Proteomes" id="UP000663879"/>
    </source>
</evidence>
<dbReference type="InterPro" id="IPR043128">
    <property type="entry name" value="Rev_trsase/Diguanyl_cyclase"/>
</dbReference>
<keyword evidence="11" id="KW-1185">Reference proteome</keyword>
<dbReference type="SUPFAM" id="SSF53098">
    <property type="entry name" value="Ribonuclease H-like"/>
    <property type="match status" value="1"/>
</dbReference>
<dbReference type="PANTHER" id="PTHR37984">
    <property type="entry name" value="PROTEIN CBG26694"/>
    <property type="match status" value="1"/>
</dbReference>
<keyword evidence="4" id="KW-0255">Endonuclease</keyword>
<dbReference type="Proteomes" id="UP000663879">
    <property type="component" value="Unassembled WGS sequence"/>
</dbReference>
<dbReference type="CDD" id="cd09274">
    <property type="entry name" value="RNase_HI_RT_Ty3"/>
    <property type="match status" value="1"/>
</dbReference>
<dbReference type="Pfam" id="PF17921">
    <property type="entry name" value="Integrase_H2C2"/>
    <property type="match status" value="1"/>
</dbReference>
<evidence type="ECO:0000256" key="7">
    <source>
        <dbReference type="SAM" id="MobiDB-lite"/>
    </source>
</evidence>
<dbReference type="PROSITE" id="PS50994">
    <property type="entry name" value="INTEGRASE"/>
    <property type="match status" value="1"/>
</dbReference>
<dbReference type="Gene3D" id="3.10.20.370">
    <property type="match status" value="1"/>
</dbReference>
<evidence type="ECO:0000256" key="2">
    <source>
        <dbReference type="ARBA" id="ARBA00022695"/>
    </source>
</evidence>
<dbReference type="FunFam" id="1.10.340.70:FF:000001">
    <property type="entry name" value="Retrovirus-related Pol polyprotein from transposon gypsy-like Protein"/>
    <property type="match status" value="1"/>
</dbReference>
<dbReference type="InterPro" id="IPR041373">
    <property type="entry name" value="RT_RNaseH"/>
</dbReference>
<comment type="caution">
    <text evidence="10">The sequence shown here is derived from an EMBL/GenBank/DDBJ whole genome shotgun (WGS) entry which is preliminary data.</text>
</comment>
<name>A0A814M728_9BILA</name>
<dbReference type="SUPFAM" id="SSF56672">
    <property type="entry name" value="DNA/RNA polymerases"/>
    <property type="match status" value="1"/>
</dbReference>
<dbReference type="Pfam" id="PF00665">
    <property type="entry name" value="rve"/>
    <property type="match status" value="1"/>
</dbReference>
<dbReference type="FunFam" id="3.10.20.370:FF:000001">
    <property type="entry name" value="Retrovirus-related Pol polyprotein from transposon 17.6-like protein"/>
    <property type="match status" value="1"/>
</dbReference>
<dbReference type="Gene3D" id="3.10.10.10">
    <property type="entry name" value="HIV Type 1 Reverse Transcriptase, subunit A, domain 1"/>
    <property type="match status" value="1"/>
</dbReference>
<keyword evidence="2" id="KW-0548">Nucleotidyltransferase</keyword>
<feature type="compositionally biased region" description="Basic and acidic residues" evidence="7">
    <location>
        <begin position="393"/>
        <end position="407"/>
    </location>
</feature>
<dbReference type="GO" id="GO:0016787">
    <property type="term" value="F:hydrolase activity"/>
    <property type="evidence" value="ECO:0007669"/>
    <property type="project" value="UniProtKB-KW"/>
</dbReference>
<feature type="region of interest" description="Disordered" evidence="7">
    <location>
        <begin position="376"/>
        <end position="407"/>
    </location>
</feature>
<sequence length="730" mass="85193">MDIKSAYHQIPVEEESIKYTAFICEFGLFEYLSMQMGIKSAPAWFQRVIEDALKDLIYRKLIDVYIEVSFIFTRCRLFGIKYHETVVFEVIEVLRNRNFKISLEKCKAAVEEVDLLGFIISKNRIKPNPNRAKCLLEKPKPINIRELQCWLGIANGYRTFINGYAQIVKPMYDLMGLKDVPKKFRKKNGAVDGKKVAIEWNQDAETNFDKLKTILCSDLVLALPNFEKTMHLRTDACDYGYGAVLEQEQEDGIFKPISYFSKNYTAAEKNYSTPEKELLSVVKSIEEHHQFLYGKYFVVHTDHLPLTWILSKRNVHPRLERWLLRVSIYDFKIEYIPGPKNIIADSFSRLPNEDEPNLNKTDDYCDNLVAIVEEDIDDEESTDSGSNENSKIIAKEPSSDSEKEFKTYKTEQLKDPDLVWIINLIKTNGENKPLIEKFDNLIQRLLYKQYEKLRLIEGILYRMYENEQGFYVTQFVLPDQTVKNVIKHVHGSIFNAHLGKNKTTAKILERFYRPFLRTEIKKAIKECETCQKIKNTTKPNKGELHFLTPTKPNELITMDLAGPFPKSKNLNKYLLVVICHFTKFCEFYPIGNIKAETIAKILVDEWFCRFGLPESVLSDQGTQFQSKLMDLIYENLDIKRFKTTPYHPQCDGQSERTVQTVKNMIKSHIDDNQINWDENLQKYAHAYNSSVHETTRHTPFELMFGRKPKIPIDLIYPNPNSLSREPILEK</sequence>
<dbReference type="InterPro" id="IPR041588">
    <property type="entry name" value="Integrase_H2C2"/>
</dbReference>
<evidence type="ECO:0000256" key="1">
    <source>
        <dbReference type="ARBA" id="ARBA00022679"/>
    </source>
</evidence>
<dbReference type="GO" id="GO:0003676">
    <property type="term" value="F:nucleic acid binding"/>
    <property type="evidence" value="ECO:0007669"/>
    <property type="project" value="InterPro"/>
</dbReference>
<dbReference type="Pfam" id="PF00078">
    <property type="entry name" value="RVT_1"/>
    <property type="match status" value="1"/>
</dbReference>
<proteinExistence type="predicted"/>
<dbReference type="OrthoDB" id="115435at2759"/>
<evidence type="ECO:0000259" key="9">
    <source>
        <dbReference type="PROSITE" id="PS50994"/>
    </source>
</evidence>
<dbReference type="Gene3D" id="3.30.70.270">
    <property type="match status" value="2"/>
</dbReference>
<keyword evidence="5" id="KW-0378">Hydrolase</keyword>
<dbReference type="CDD" id="cd01647">
    <property type="entry name" value="RT_LTR"/>
    <property type="match status" value="1"/>
</dbReference>
<gene>
    <name evidence="10" type="ORF">OXX778_LOCUS19932</name>
</gene>
<organism evidence="10 11">
    <name type="scientific">Brachionus calyciflorus</name>
    <dbReference type="NCBI Taxonomy" id="104777"/>
    <lineage>
        <taxon>Eukaryota</taxon>
        <taxon>Metazoa</taxon>
        <taxon>Spiralia</taxon>
        <taxon>Gnathifera</taxon>
        <taxon>Rotifera</taxon>
        <taxon>Eurotatoria</taxon>
        <taxon>Monogononta</taxon>
        <taxon>Pseudotrocha</taxon>
        <taxon>Ploima</taxon>
        <taxon>Brachionidae</taxon>
        <taxon>Brachionus</taxon>
    </lineage>
</organism>
<dbReference type="InterPro" id="IPR012337">
    <property type="entry name" value="RNaseH-like_sf"/>
</dbReference>
<dbReference type="Gene3D" id="3.30.420.10">
    <property type="entry name" value="Ribonuclease H-like superfamily/Ribonuclease H"/>
    <property type="match status" value="1"/>
</dbReference>
<dbReference type="InterPro" id="IPR036397">
    <property type="entry name" value="RNaseH_sf"/>
</dbReference>
<dbReference type="Gene3D" id="1.10.340.70">
    <property type="match status" value="1"/>
</dbReference>
<dbReference type="PROSITE" id="PS50878">
    <property type="entry name" value="RT_POL"/>
    <property type="match status" value="1"/>
</dbReference>
<evidence type="ECO:0000259" key="8">
    <source>
        <dbReference type="PROSITE" id="PS50878"/>
    </source>
</evidence>
<accession>A0A814M728</accession>
<dbReference type="InterPro" id="IPR001584">
    <property type="entry name" value="Integrase_cat-core"/>
</dbReference>
<evidence type="ECO:0000256" key="3">
    <source>
        <dbReference type="ARBA" id="ARBA00022722"/>
    </source>
</evidence>
<reference evidence="10" key="1">
    <citation type="submission" date="2021-02" db="EMBL/GenBank/DDBJ databases">
        <authorList>
            <person name="Nowell W R."/>
        </authorList>
    </citation>
    <scope>NUCLEOTIDE SEQUENCE</scope>
    <source>
        <strain evidence="10">Ploen Becks lab</strain>
    </source>
</reference>
<keyword evidence="3" id="KW-0540">Nuclease</keyword>
<dbReference type="GO" id="GO:0003964">
    <property type="term" value="F:RNA-directed DNA polymerase activity"/>
    <property type="evidence" value="ECO:0007669"/>
    <property type="project" value="UniProtKB-KW"/>
</dbReference>
<protein>
    <submittedName>
        <fullName evidence="10">Uncharacterized protein</fullName>
    </submittedName>
</protein>
<dbReference type="AlphaFoldDB" id="A0A814M728"/>
<keyword evidence="6" id="KW-0695">RNA-directed DNA polymerase</keyword>
<dbReference type="InterPro" id="IPR043502">
    <property type="entry name" value="DNA/RNA_pol_sf"/>
</dbReference>
<feature type="domain" description="Integrase catalytic" evidence="9">
    <location>
        <begin position="548"/>
        <end position="707"/>
    </location>
</feature>
<dbReference type="GO" id="GO:0004519">
    <property type="term" value="F:endonuclease activity"/>
    <property type="evidence" value="ECO:0007669"/>
    <property type="project" value="UniProtKB-KW"/>
</dbReference>
<dbReference type="EMBL" id="CAJNOC010006321">
    <property type="protein sequence ID" value="CAF1075285.1"/>
    <property type="molecule type" value="Genomic_DNA"/>
</dbReference>
<dbReference type="FunFam" id="3.30.420.10:FF:000032">
    <property type="entry name" value="Retrovirus-related Pol polyprotein from transposon 297-like Protein"/>
    <property type="match status" value="1"/>
</dbReference>
<feature type="domain" description="Reverse transcriptase" evidence="8">
    <location>
        <begin position="1"/>
        <end position="120"/>
    </location>
</feature>
<evidence type="ECO:0000256" key="5">
    <source>
        <dbReference type="ARBA" id="ARBA00022801"/>
    </source>
</evidence>
<dbReference type="GO" id="GO:0015074">
    <property type="term" value="P:DNA integration"/>
    <property type="evidence" value="ECO:0007669"/>
    <property type="project" value="InterPro"/>
</dbReference>
<dbReference type="PANTHER" id="PTHR37984:SF5">
    <property type="entry name" value="PROTEIN NYNRIN-LIKE"/>
    <property type="match status" value="1"/>
</dbReference>
<evidence type="ECO:0000256" key="4">
    <source>
        <dbReference type="ARBA" id="ARBA00022759"/>
    </source>
</evidence>
<dbReference type="InterPro" id="IPR000477">
    <property type="entry name" value="RT_dom"/>
</dbReference>
<dbReference type="InterPro" id="IPR050951">
    <property type="entry name" value="Retrovirus_Pol_polyprotein"/>
</dbReference>
<evidence type="ECO:0000256" key="6">
    <source>
        <dbReference type="ARBA" id="ARBA00022918"/>
    </source>
</evidence>